<proteinExistence type="inferred from homology"/>
<dbReference type="EMBL" id="JAPCID010000008">
    <property type="protein sequence ID" value="MDA0137241.1"/>
    <property type="molecule type" value="Genomic_DNA"/>
</dbReference>
<organism evidence="4 5">
    <name type="scientific">Solirubrobacter deserti</name>
    <dbReference type="NCBI Taxonomy" id="2282478"/>
    <lineage>
        <taxon>Bacteria</taxon>
        <taxon>Bacillati</taxon>
        <taxon>Actinomycetota</taxon>
        <taxon>Thermoleophilia</taxon>
        <taxon>Solirubrobacterales</taxon>
        <taxon>Solirubrobacteraceae</taxon>
        <taxon>Solirubrobacter</taxon>
    </lineage>
</organism>
<dbReference type="PRINTS" id="PR00377">
    <property type="entry name" value="IMPHPHTASES"/>
</dbReference>
<dbReference type="Gene3D" id="3.30.540.10">
    <property type="entry name" value="Fructose-1,6-Bisphosphatase, subunit A, domain 1"/>
    <property type="match status" value="1"/>
</dbReference>
<dbReference type="EC" id="3.1.3.25" evidence="3"/>
<evidence type="ECO:0000256" key="3">
    <source>
        <dbReference type="RuleBase" id="RU364068"/>
    </source>
</evidence>
<sequence length="256" mass="26743">MSNVAELLLLAESIARETGALLRDASSRELRISAKSTPTDLVSEADHAAEHLIRERLAAARPEDGVLGEEGGDVEGSSGIRWVVDPLDGTINFLFGIPQWCVSIAAEDASGTLVGVVYDPSRDELFSAARGGPATLDGREITGSTKADMATALVGTGFGYDAEVRRAQAAVVARLLPDVRDIRRFGAAAIDLAWTACGRLDAYYEHGLNPWDLAAGGLICECAGLEVRPLEPVGPSAPGVVVGPSTLVDALAPRLA</sequence>
<comment type="cofactor">
    <cofactor evidence="2 3">
        <name>Mg(2+)</name>
        <dbReference type="ChEBI" id="CHEBI:18420"/>
    </cofactor>
</comment>
<keyword evidence="3" id="KW-0378">Hydrolase</keyword>
<evidence type="ECO:0000313" key="4">
    <source>
        <dbReference type="EMBL" id="MDA0137241.1"/>
    </source>
</evidence>
<dbReference type="PANTHER" id="PTHR20854:SF4">
    <property type="entry name" value="INOSITOL-1-MONOPHOSPHATASE-RELATED"/>
    <property type="match status" value="1"/>
</dbReference>
<keyword evidence="3" id="KW-0479">Metal-binding</keyword>
<gene>
    <name evidence="4" type="ORF">OJ962_07005</name>
</gene>
<reference evidence="4" key="1">
    <citation type="submission" date="2022-10" db="EMBL/GenBank/DDBJ databases">
        <title>The WGS of Solirubrobacter sp. CPCC 204708.</title>
        <authorList>
            <person name="Jiang Z."/>
        </authorList>
    </citation>
    <scope>NUCLEOTIDE SEQUENCE</scope>
    <source>
        <strain evidence="4">CPCC 204708</strain>
    </source>
</reference>
<dbReference type="CDD" id="cd01639">
    <property type="entry name" value="IMPase"/>
    <property type="match status" value="1"/>
</dbReference>
<accession>A0ABT4RFT6</accession>
<dbReference type="Proteomes" id="UP001147700">
    <property type="component" value="Unassembled WGS sequence"/>
</dbReference>
<comment type="catalytic activity">
    <reaction evidence="1 3">
        <text>a myo-inositol phosphate + H2O = myo-inositol + phosphate</text>
        <dbReference type="Rhea" id="RHEA:24056"/>
        <dbReference type="ChEBI" id="CHEBI:15377"/>
        <dbReference type="ChEBI" id="CHEBI:17268"/>
        <dbReference type="ChEBI" id="CHEBI:43474"/>
        <dbReference type="ChEBI" id="CHEBI:84139"/>
        <dbReference type="EC" id="3.1.3.25"/>
    </reaction>
</comment>
<evidence type="ECO:0000313" key="5">
    <source>
        <dbReference type="Proteomes" id="UP001147700"/>
    </source>
</evidence>
<dbReference type="Pfam" id="PF00459">
    <property type="entry name" value="Inositol_P"/>
    <property type="match status" value="1"/>
</dbReference>
<evidence type="ECO:0000256" key="2">
    <source>
        <dbReference type="ARBA" id="ARBA00001946"/>
    </source>
</evidence>
<protein>
    <recommendedName>
        <fullName evidence="3">Inositol-1-monophosphatase</fullName>
        <ecNumber evidence="3">3.1.3.25</ecNumber>
    </recommendedName>
</protein>
<dbReference type="RefSeq" id="WP_202957096.1">
    <property type="nucleotide sequence ID" value="NZ_JAPCID010000008.1"/>
</dbReference>
<name>A0ABT4RFT6_9ACTN</name>
<comment type="caution">
    <text evidence="4">The sequence shown here is derived from an EMBL/GenBank/DDBJ whole genome shotgun (WGS) entry which is preliminary data.</text>
</comment>
<evidence type="ECO:0000256" key="1">
    <source>
        <dbReference type="ARBA" id="ARBA00001033"/>
    </source>
</evidence>
<comment type="similarity">
    <text evidence="3">Belongs to the inositol monophosphatase superfamily.</text>
</comment>
<dbReference type="Gene3D" id="3.40.190.80">
    <property type="match status" value="1"/>
</dbReference>
<dbReference type="InterPro" id="IPR000760">
    <property type="entry name" value="Inositol_monophosphatase-like"/>
</dbReference>
<dbReference type="InterPro" id="IPR033942">
    <property type="entry name" value="IMPase"/>
</dbReference>
<dbReference type="SUPFAM" id="SSF56655">
    <property type="entry name" value="Carbohydrate phosphatase"/>
    <property type="match status" value="1"/>
</dbReference>
<keyword evidence="3" id="KW-0460">Magnesium</keyword>
<keyword evidence="5" id="KW-1185">Reference proteome</keyword>
<dbReference type="PANTHER" id="PTHR20854">
    <property type="entry name" value="INOSITOL MONOPHOSPHATASE"/>
    <property type="match status" value="1"/>
</dbReference>